<dbReference type="EMBL" id="JPOX01000015">
    <property type="protein sequence ID" value="KFX47473.1"/>
    <property type="molecule type" value="Genomic_DNA"/>
</dbReference>
<dbReference type="GO" id="GO:0003824">
    <property type="term" value="F:catalytic activity"/>
    <property type="evidence" value="ECO:0007669"/>
    <property type="project" value="InterPro"/>
</dbReference>
<dbReference type="InterPro" id="IPR011037">
    <property type="entry name" value="Pyrv_Knase-like_insert_dom_sf"/>
</dbReference>
<dbReference type="HOGENOM" id="CLU_028286_3_0_1"/>
<dbReference type="InterPro" id="IPR005303">
    <property type="entry name" value="MOCOS_middle"/>
</dbReference>
<reference evidence="3" key="1">
    <citation type="journal article" date="2014" name="PLoS Genet.">
        <title>Signature Gene Expression Reveals Novel Clues to the Molecular Mechanisms of Dimorphic Transition in Penicillium marneffei.</title>
        <authorList>
            <person name="Yang E."/>
            <person name="Wang G."/>
            <person name="Cai J."/>
            <person name="Woo P.C."/>
            <person name="Lau S.K."/>
            <person name="Yuen K.-Y."/>
            <person name="Chow W.-N."/>
            <person name="Lin X."/>
        </authorList>
    </citation>
    <scope>NUCLEOTIDE SEQUENCE [LARGE SCALE GENOMIC DNA]</scope>
    <source>
        <strain evidence="3">PM1</strain>
    </source>
</reference>
<feature type="domain" description="MOSC" evidence="2">
    <location>
        <begin position="193"/>
        <end position="358"/>
    </location>
</feature>
<dbReference type="Pfam" id="PF03473">
    <property type="entry name" value="MOSC"/>
    <property type="match status" value="1"/>
</dbReference>
<dbReference type="SUPFAM" id="SSF50800">
    <property type="entry name" value="PK beta-barrel domain-like"/>
    <property type="match status" value="1"/>
</dbReference>
<name>A0A093XQG6_TALMA</name>
<gene>
    <name evidence="3" type="ORF">GQ26_0151830</name>
</gene>
<sequence>MYISELYVYPIKSLQPTKLKEATVTRHGVLYDRCFMLLKVETRNENDDQDSGIETEKNDASKPTLRNMHVPYFPQMSLFLTDLVLPHDDDEQQQHEKKIIVTYQEPPVSENKPRRTIEVPLEPDVDGLEIIPVMMHQSPTVGYVMDKKYNDWFSECFGFPVVLAYTGLNRRKVLGSMNPNIARQAGQTGGWLSTLTSYVPLLGGAGATHEQDEEILTFADCASYMVVNEESVKNVAGRFQSGKGKVEVTRFRPNVVIGGAESAWEEDFWSELSLATADDNDDDVQLILTSNCIRCRSLDVDFEMGDFHKTDDGIIYKKLNKDRRVDKGAKYKPVFGRYGFLKEDVVARIQVGDAVTVSKRAVERTVFDWPGL</sequence>
<dbReference type="GO" id="GO:0030151">
    <property type="term" value="F:molybdenum ion binding"/>
    <property type="evidence" value="ECO:0007669"/>
    <property type="project" value="InterPro"/>
</dbReference>
<organism evidence="3">
    <name type="scientific">Talaromyces marneffei PM1</name>
    <dbReference type="NCBI Taxonomy" id="1077442"/>
    <lineage>
        <taxon>Eukaryota</taxon>
        <taxon>Fungi</taxon>
        <taxon>Dikarya</taxon>
        <taxon>Ascomycota</taxon>
        <taxon>Pezizomycotina</taxon>
        <taxon>Eurotiomycetes</taxon>
        <taxon>Eurotiomycetidae</taxon>
        <taxon>Eurotiales</taxon>
        <taxon>Trichocomaceae</taxon>
        <taxon>Talaromyces</taxon>
        <taxon>Talaromyces sect. Talaromyces</taxon>
    </lineage>
</organism>
<dbReference type="AlphaFoldDB" id="A0A093XQG6"/>
<evidence type="ECO:0000256" key="1">
    <source>
        <dbReference type="SAM" id="MobiDB-lite"/>
    </source>
</evidence>
<dbReference type="GO" id="GO:0030170">
    <property type="term" value="F:pyridoxal phosphate binding"/>
    <property type="evidence" value="ECO:0007669"/>
    <property type="project" value="InterPro"/>
</dbReference>
<proteinExistence type="predicted"/>
<feature type="region of interest" description="Disordered" evidence="1">
    <location>
        <begin position="45"/>
        <end position="66"/>
    </location>
</feature>
<dbReference type="Pfam" id="PF03476">
    <property type="entry name" value="MOSC_N"/>
    <property type="match status" value="1"/>
</dbReference>
<evidence type="ECO:0000259" key="2">
    <source>
        <dbReference type="PROSITE" id="PS51340"/>
    </source>
</evidence>
<dbReference type="InterPro" id="IPR005302">
    <property type="entry name" value="MoCF_Sase_C"/>
</dbReference>
<comment type="caution">
    <text evidence="3">The sequence shown here is derived from an EMBL/GenBank/DDBJ whole genome shotgun (WGS) entry which is preliminary data.</text>
</comment>
<dbReference type="eggNOG" id="KOG2362">
    <property type="taxonomic scope" value="Eukaryota"/>
</dbReference>
<dbReference type="PROSITE" id="PS51340">
    <property type="entry name" value="MOSC"/>
    <property type="match status" value="1"/>
</dbReference>
<accession>A0A093XQG6</accession>
<protein>
    <submittedName>
        <fullName evidence="3">Molybdenum cofactor sulfurase</fullName>
    </submittedName>
</protein>
<evidence type="ECO:0000313" key="3">
    <source>
        <dbReference type="EMBL" id="KFX47473.1"/>
    </source>
</evidence>